<protein>
    <submittedName>
        <fullName evidence="2">Uncharacterized protein</fullName>
    </submittedName>
</protein>
<comment type="caution">
    <text evidence="2">The sequence shown here is derived from an EMBL/GenBank/DDBJ whole genome shotgun (WGS) entry which is preliminary data.</text>
</comment>
<dbReference type="EMBL" id="JAKIXB020000022">
    <property type="protein sequence ID" value="KAL1598483.1"/>
    <property type="molecule type" value="Genomic_DNA"/>
</dbReference>
<evidence type="ECO:0000256" key="1">
    <source>
        <dbReference type="SAM" id="MobiDB-lite"/>
    </source>
</evidence>
<keyword evidence="3" id="KW-1185">Reference proteome</keyword>
<dbReference type="Gene3D" id="3.80.10.10">
    <property type="entry name" value="Ribonuclease Inhibitor"/>
    <property type="match status" value="1"/>
</dbReference>
<evidence type="ECO:0000313" key="2">
    <source>
        <dbReference type="EMBL" id="KAL1598483.1"/>
    </source>
</evidence>
<feature type="region of interest" description="Disordered" evidence="1">
    <location>
        <begin position="372"/>
        <end position="411"/>
    </location>
</feature>
<feature type="compositionally biased region" description="Basic and acidic residues" evidence="1">
    <location>
        <begin position="390"/>
        <end position="409"/>
    </location>
</feature>
<gene>
    <name evidence="2" type="ORF">SLS59_006767</name>
</gene>
<proteinExistence type="predicted"/>
<accession>A0ABR3R2N1</accession>
<sequence>MAVTTPTKGANTIEGDQEFTIRIRDVTTADAIAEKVKKLGKDAAKITSIHIDTTSYFQALDEQENLNPASTRPVKKEDIPWPTPTAEEVEEAANINTGPSGAPPDPDPRAAAVCRPLIDIHNAILNSPNDGNLKTYSWPAPNHTDRHFTRPNDFWLSLYCFDTLEHLHLDFFCHEVDEVTQLASAEDPLFPELRTLRLDTSSAHGDDGTAIDQILHGCPNIESLHFEWPPCDLNGCQIKNVSWTWTFPKLHSLTVYGWNIAPAAYTDFLVRHPGIKNLEERVDGPYEEEGKEYASMHLPGTALPDLRTLKKEYTGGHRLRDYFNLTAGRPIRHLTLHARSYQGAEQELLDISTATTAQTNLRALEFLSEIRSWRDEEPDSDSSDDEDETTEQRQVRKEQEEQHRQERATRRLPHILKTVLPSFTNLNKLTIEMDSSNGTWDSTTKDFITPAPMGGDDLVKVLALLLKSPDCNLKLLRLRDKRAKPLDGTVGISINKGEIDTGSLMFLIWDGERKEMVTLPAGKEAATTAENSDANWD</sequence>
<evidence type="ECO:0000313" key="3">
    <source>
        <dbReference type="Proteomes" id="UP001521222"/>
    </source>
</evidence>
<dbReference type="SUPFAM" id="SSF52047">
    <property type="entry name" value="RNI-like"/>
    <property type="match status" value="1"/>
</dbReference>
<dbReference type="InterPro" id="IPR032675">
    <property type="entry name" value="LRR_dom_sf"/>
</dbReference>
<feature type="compositionally biased region" description="Acidic residues" evidence="1">
    <location>
        <begin position="376"/>
        <end position="389"/>
    </location>
</feature>
<reference evidence="2 3" key="1">
    <citation type="submission" date="2024-02" db="EMBL/GenBank/DDBJ databases">
        <title>De novo assembly and annotation of 12 fungi associated with fruit tree decline syndrome in Ontario, Canada.</title>
        <authorList>
            <person name="Sulman M."/>
            <person name="Ellouze W."/>
            <person name="Ilyukhin E."/>
        </authorList>
    </citation>
    <scope>NUCLEOTIDE SEQUENCE [LARGE SCALE GENOMIC DNA]</scope>
    <source>
        <strain evidence="2 3">M97-236</strain>
    </source>
</reference>
<organism evidence="2 3">
    <name type="scientific">Nothophoma quercina</name>
    <dbReference type="NCBI Taxonomy" id="749835"/>
    <lineage>
        <taxon>Eukaryota</taxon>
        <taxon>Fungi</taxon>
        <taxon>Dikarya</taxon>
        <taxon>Ascomycota</taxon>
        <taxon>Pezizomycotina</taxon>
        <taxon>Dothideomycetes</taxon>
        <taxon>Pleosporomycetidae</taxon>
        <taxon>Pleosporales</taxon>
        <taxon>Pleosporineae</taxon>
        <taxon>Didymellaceae</taxon>
        <taxon>Nothophoma</taxon>
    </lineage>
</organism>
<name>A0ABR3R2N1_9PLEO</name>
<dbReference type="Proteomes" id="UP001521222">
    <property type="component" value="Unassembled WGS sequence"/>
</dbReference>